<dbReference type="Proteomes" id="UP000886861">
    <property type="component" value="Unassembled WGS sequence"/>
</dbReference>
<comment type="caution">
    <text evidence="1">The sequence shown here is derived from an EMBL/GenBank/DDBJ whole genome shotgun (WGS) entry which is preliminary data.</text>
</comment>
<evidence type="ECO:0000313" key="1">
    <source>
        <dbReference type="EMBL" id="HIV01772.1"/>
    </source>
</evidence>
<reference evidence="1" key="2">
    <citation type="journal article" date="2021" name="PeerJ">
        <title>Extensive microbial diversity within the chicken gut microbiome revealed by metagenomics and culture.</title>
        <authorList>
            <person name="Gilroy R."/>
            <person name="Ravi A."/>
            <person name="Getino M."/>
            <person name="Pursley I."/>
            <person name="Horton D.L."/>
            <person name="Alikhan N.F."/>
            <person name="Baker D."/>
            <person name="Gharbi K."/>
            <person name="Hall N."/>
            <person name="Watson M."/>
            <person name="Adriaenssens E.M."/>
            <person name="Foster-Nyarko E."/>
            <person name="Jarju S."/>
            <person name="Secka A."/>
            <person name="Antonio M."/>
            <person name="Oren A."/>
            <person name="Chaudhuri R.R."/>
            <person name="La Ragione R."/>
            <person name="Hildebrand F."/>
            <person name="Pallen M.J."/>
        </authorList>
    </citation>
    <scope>NUCLEOTIDE SEQUENCE</scope>
    <source>
        <strain evidence="1">CHK186-9395</strain>
    </source>
</reference>
<proteinExistence type="predicted"/>
<gene>
    <name evidence="1" type="ORF">IAA62_04390</name>
</gene>
<sequence length="153" mass="18004">MARIKTRDLKTQYMIRVYNQDEYEIFKRALEKFKDRFDSLNDAMKYFALLGADKMLGDNTLNQSINFSEIRKNLQEINDKLTAISANQKMDFVDTNANVRINQALLNLITKLINKQNPINLNSYSQGWKYGPLDENGIDYERDRILKELIDVR</sequence>
<organism evidence="1 2">
    <name type="scientific">Candidatus Caccopulliclostridium gallistercoris</name>
    <dbReference type="NCBI Taxonomy" id="2840719"/>
    <lineage>
        <taxon>Bacteria</taxon>
        <taxon>Bacillati</taxon>
        <taxon>Bacillota</taxon>
        <taxon>Clostridia</taxon>
        <taxon>Candidatus Caccopulliclostridium</taxon>
    </lineage>
</organism>
<dbReference type="AlphaFoldDB" id="A0A9D1NEQ5"/>
<protein>
    <submittedName>
        <fullName evidence="1">Uncharacterized protein</fullName>
    </submittedName>
</protein>
<dbReference type="EMBL" id="DVOJ01000015">
    <property type="protein sequence ID" value="HIV01772.1"/>
    <property type="molecule type" value="Genomic_DNA"/>
</dbReference>
<evidence type="ECO:0000313" key="2">
    <source>
        <dbReference type="Proteomes" id="UP000886861"/>
    </source>
</evidence>
<accession>A0A9D1NEQ5</accession>
<name>A0A9D1NEQ5_9FIRM</name>
<reference evidence="1" key="1">
    <citation type="submission" date="2020-10" db="EMBL/GenBank/DDBJ databases">
        <authorList>
            <person name="Gilroy R."/>
        </authorList>
    </citation>
    <scope>NUCLEOTIDE SEQUENCE</scope>
    <source>
        <strain evidence="1">CHK186-9395</strain>
    </source>
</reference>